<feature type="transmembrane region" description="Helical" evidence="1">
    <location>
        <begin position="168"/>
        <end position="187"/>
    </location>
</feature>
<gene>
    <name evidence="3" type="ORF">NW209_06530</name>
</gene>
<feature type="chain" id="PRO_5043767343" evidence="2">
    <location>
        <begin position="33"/>
        <end position="368"/>
    </location>
</feature>
<keyword evidence="2" id="KW-0732">Signal</keyword>
<proteinExistence type="predicted"/>
<evidence type="ECO:0000256" key="2">
    <source>
        <dbReference type="SAM" id="SignalP"/>
    </source>
</evidence>
<organism evidence="3 4">
    <name type="scientific">Phocaeicola barnesiae</name>
    <dbReference type="NCBI Taxonomy" id="376804"/>
    <lineage>
        <taxon>Bacteria</taxon>
        <taxon>Pseudomonadati</taxon>
        <taxon>Bacteroidota</taxon>
        <taxon>Bacteroidia</taxon>
        <taxon>Bacteroidales</taxon>
        <taxon>Bacteroidaceae</taxon>
        <taxon>Phocaeicola</taxon>
    </lineage>
</organism>
<keyword evidence="1" id="KW-0472">Membrane</keyword>
<dbReference type="AlphaFoldDB" id="A0AAW5N711"/>
<dbReference type="GeneID" id="82443471"/>
<dbReference type="Proteomes" id="UP001204579">
    <property type="component" value="Unassembled WGS sequence"/>
</dbReference>
<sequence>MKYTLLYCNGKKWFRTVGCLLLFLFAATGVKAQVTVEATIDSLQLLIGEQTKVRLQVSMDANQRLRLPVVRDTLVTGVEVVDIAKPDTQLLNDNKRWLISQEYTITSFDSALYYLPPFEVLVNNQPYRSKALALKVYSIPVDTLHPDQFFGPKDIEEVSLTWEDLAPLVYALIAMLVLGAVAVFFVIRYRNNKPIIKIIKIQPKLPPHQTAMQKIEAIKADKTWQKADPKLYYTELTDVIRTYIKDRFGFNAMEMTSSEIIECLLREKDKDSLKDLRLLFETADLVKFAKYAPLMNINDMNLVNAVEFINQTKVEEDPNVKKEPTEIKVEEKRSKQGRIMLICSIAVTAVGSCVALYYVIRHLINLFF</sequence>
<dbReference type="RefSeq" id="WP_022340214.1">
    <property type="nucleotide sequence ID" value="NZ_CALULB010000006.1"/>
</dbReference>
<keyword evidence="1" id="KW-0812">Transmembrane</keyword>
<feature type="transmembrane region" description="Helical" evidence="1">
    <location>
        <begin position="339"/>
        <end position="360"/>
    </location>
</feature>
<evidence type="ECO:0000313" key="3">
    <source>
        <dbReference type="EMBL" id="MCR8873668.1"/>
    </source>
</evidence>
<accession>A0AAW5N711</accession>
<keyword evidence="4" id="KW-1185">Reference proteome</keyword>
<name>A0AAW5N711_9BACT</name>
<evidence type="ECO:0000256" key="1">
    <source>
        <dbReference type="SAM" id="Phobius"/>
    </source>
</evidence>
<evidence type="ECO:0000313" key="4">
    <source>
        <dbReference type="Proteomes" id="UP001204579"/>
    </source>
</evidence>
<dbReference type="EMBL" id="JANRHJ010000006">
    <property type="protein sequence ID" value="MCR8873668.1"/>
    <property type="molecule type" value="Genomic_DNA"/>
</dbReference>
<comment type="caution">
    <text evidence="3">The sequence shown here is derived from an EMBL/GenBank/DDBJ whole genome shotgun (WGS) entry which is preliminary data.</text>
</comment>
<reference evidence="3 4" key="1">
    <citation type="submission" date="2022-08" db="EMBL/GenBank/DDBJ databases">
        <authorList>
            <person name="Zeman M."/>
            <person name="Kubasova T."/>
        </authorList>
    </citation>
    <scope>NUCLEOTIDE SEQUENCE [LARGE SCALE GENOMIC DNA]</scope>
    <source>
        <strain evidence="3 4">ET62</strain>
    </source>
</reference>
<protein>
    <submittedName>
        <fullName evidence="3">BatD family protein</fullName>
    </submittedName>
</protein>
<keyword evidence="1" id="KW-1133">Transmembrane helix</keyword>
<feature type="signal peptide" evidence="2">
    <location>
        <begin position="1"/>
        <end position="32"/>
    </location>
</feature>